<dbReference type="GO" id="GO:0006352">
    <property type="term" value="P:DNA-templated transcription initiation"/>
    <property type="evidence" value="ECO:0007669"/>
    <property type="project" value="InterPro"/>
</dbReference>
<evidence type="ECO:0000256" key="1">
    <source>
        <dbReference type="ARBA" id="ARBA00010641"/>
    </source>
</evidence>
<comment type="similarity">
    <text evidence="1">Belongs to the sigma-70 factor family. ECF subfamily.</text>
</comment>
<dbReference type="PANTHER" id="PTHR43133">
    <property type="entry name" value="RNA POLYMERASE ECF-TYPE SIGMA FACTO"/>
    <property type="match status" value="1"/>
</dbReference>
<dbReference type="InterPro" id="IPR007627">
    <property type="entry name" value="RNA_pol_sigma70_r2"/>
</dbReference>
<gene>
    <name evidence="6" type="ORF">C823_05093</name>
</gene>
<dbReference type="InterPro" id="IPR013325">
    <property type="entry name" value="RNA_pol_sigma_r2"/>
</dbReference>
<dbReference type="GO" id="GO:0016987">
    <property type="term" value="F:sigma factor activity"/>
    <property type="evidence" value="ECO:0007669"/>
    <property type="project" value="UniProtKB-KW"/>
</dbReference>
<keyword evidence="4" id="KW-0804">Transcription</keyword>
<keyword evidence="7" id="KW-1185">Reference proteome</keyword>
<reference evidence="6 7" key="1">
    <citation type="journal article" date="2014" name="Genome Announc.">
        <title>Draft genome sequences of the altered schaedler flora, a defined bacterial community from gnotobiotic mice.</title>
        <authorList>
            <person name="Wannemuehler M.J."/>
            <person name="Overstreet A.M."/>
            <person name="Ward D.V."/>
            <person name="Phillips G.J."/>
        </authorList>
    </citation>
    <scope>NUCLEOTIDE SEQUENCE [LARGE SCALE GENOMIC DNA]</scope>
    <source>
        <strain evidence="6 7">ASF492</strain>
    </source>
</reference>
<dbReference type="InterPro" id="IPR036388">
    <property type="entry name" value="WH-like_DNA-bd_sf"/>
</dbReference>
<dbReference type="InterPro" id="IPR000792">
    <property type="entry name" value="Tscrpt_reg_LuxR_C"/>
</dbReference>
<dbReference type="AlphaFoldDB" id="N2A2I6"/>
<dbReference type="PANTHER" id="PTHR43133:SF51">
    <property type="entry name" value="RNA POLYMERASE SIGMA FACTOR"/>
    <property type="match status" value="1"/>
</dbReference>
<dbReference type="Gene3D" id="1.10.1740.10">
    <property type="match status" value="1"/>
</dbReference>
<feature type="domain" description="HTH luxR-type" evidence="5">
    <location>
        <begin position="139"/>
        <end position="166"/>
    </location>
</feature>
<evidence type="ECO:0000256" key="3">
    <source>
        <dbReference type="ARBA" id="ARBA00023082"/>
    </source>
</evidence>
<dbReference type="InterPro" id="IPR013324">
    <property type="entry name" value="RNA_pol_sigma_r3/r4-like"/>
</dbReference>
<dbReference type="InterPro" id="IPR039425">
    <property type="entry name" value="RNA_pol_sigma-70-like"/>
</dbReference>
<keyword evidence="3" id="KW-0731">Sigma factor</keyword>
<comment type="caution">
    <text evidence="6">The sequence shown here is derived from an EMBL/GenBank/DDBJ whole genome shotgun (WGS) entry which is preliminary data.</text>
</comment>
<evidence type="ECO:0000259" key="5">
    <source>
        <dbReference type="PROSITE" id="PS00622"/>
    </source>
</evidence>
<dbReference type="Proteomes" id="UP000012589">
    <property type="component" value="Unassembled WGS sequence"/>
</dbReference>
<evidence type="ECO:0000256" key="4">
    <source>
        <dbReference type="ARBA" id="ARBA00023163"/>
    </source>
</evidence>
<sequence>MDQYLKLVYRAKHGSVDAFADLYQEVYEDLYRFAVYTLKDSVDAQDVVSETVADAFATIRKLRKEEAFKGWIFKILSAKCKRKLKEYANRETELSGEQLERLAAPNTTMDMAEHVQLRMLYWELSVEERMIVALHVFAGYTSREIAKQLHMNENTVRSKESRALKKMKEQLIGTAGKQSGGNCNG</sequence>
<dbReference type="OrthoDB" id="9784984at2"/>
<dbReference type="STRING" id="1235802.C823_05093"/>
<name>N2A2I6_9FIRM</name>
<organism evidence="6 7">
    <name type="scientific">Eubacterium plexicaudatum ASF492</name>
    <dbReference type="NCBI Taxonomy" id="1235802"/>
    <lineage>
        <taxon>Bacteria</taxon>
        <taxon>Bacillati</taxon>
        <taxon>Bacillota</taxon>
        <taxon>Clostridia</taxon>
        <taxon>Eubacteriales</taxon>
        <taxon>Eubacteriaceae</taxon>
        <taxon>Eubacterium</taxon>
    </lineage>
</organism>
<dbReference type="Pfam" id="PF08281">
    <property type="entry name" value="Sigma70_r4_2"/>
    <property type="match status" value="1"/>
</dbReference>
<dbReference type="GO" id="GO:0003677">
    <property type="term" value="F:DNA binding"/>
    <property type="evidence" value="ECO:0007669"/>
    <property type="project" value="InterPro"/>
</dbReference>
<dbReference type="InterPro" id="IPR013249">
    <property type="entry name" value="RNA_pol_sigma70_r4_t2"/>
</dbReference>
<dbReference type="SUPFAM" id="SSF88659">
    <property type="entry name" value="Sigma3 and sigma4 domains of RNA polymerase sigma factors"/>
    <property type="match status" value="1"/>
</dbReference>
<dbReference type="eggNOG" id="COG1595">
    <property type="taxonomic scope" value="Bacteria"/>
</dbReference>
<evidence type="ECO:0000313" key="6">
    <source>
        <dbReference type="EMBL" id="EMZ20280.1"/>
    </source>
</evidence>
<dbReference type="CDD" id="cd06171">
    <property type="entry name" value="Sigma70_r4"/>
    <property type="match status" value="1"/>
</dbReference>
<accession>N2A2I6</accession>
<protein>
    <submittedName>
        <fullName evidence="6">Sigma-70 family RNA polymerase sigma factor</fullName>
    </submittedName>
</protein>
<dbReference type="EMBL" id="AQFT01000148">
    <property type="protein sequence ID" value="EMZ20280.1"/>
    <property type="molecule type" value="Genomic_DNA"/>
</dbReference>
<dbReference type="Pfam" id="PF04542">
    <property type="entry name" value="Sigma70_r2"/>
    <property type="match status" value="1"/>
</dbReference>
<proteinExistence type="inferred from homology"/>
<dbReference type="SUPFAM" id="SSF88946">
    <property type="entry name" value="Sigma2 domain of RNA polymerase sigma factors"/>
    <property type="match status" value="1"/>
</dbReference>
<evidence type="ECO:0000313" key="7">
    <source>
        <dbReference type="Proteomes" id="UP000012589"/>
    </source>
</evidence>
<dbReference type="Gene3D" id="1.10.10.10">
    <property type="entry name" value="Winged helix-like DNA-binding domain superfamily/Winged helix DNA-binding domain"/>
    <property type="match status" value="1"/>
</dbReference>
<dbReference type="HOGENOM" id="CLU_047691_3_1_9"/>
<dbReference type="PATRIC" id="fig|1235802.3.peg.5373"/>
<dbReference type="InterPro" id="IPR014284">
    <property type="entry name" value="RNA_pol_sigma-70_dom"/>
</dbReference>
<dbReference type="NCBIfam" id="TIGR02937">
    <property type="entry name" value="sigma70-ECF"/>
    <property type="match status" value="1"/>
</dbReference>
<dbReference type="PROSITE" id="PS00622">
    <property type="entry name" value="HTH_LUXR_1"/>
    <property type="match status" value="1"/>
</dbReference>
<keyword evidence="2" id="KW-0805">Transcription regulation</keyword>
<evidence type="ECO:0000256" key="2">
    <source>
        <dbReference type="ARBA" id="ARBA00023015"/>
    </source>
</evidence>